<keyword evidence="10" id="KW-1185">Reference proteome</keyword>
<evidence type="ECO:0000313" key="4">
    <source>
        <dbReference type="EMBL" id="TDG71375.1"/>
    </source>
</evidence>
<dbReference type="EMBL" id="PUFN01000015">
    <property type="protein sequence ID" value="TDG72782.1"/>
    <property type="molecule type" value="Genomic_DNA"/>
</dbReference>
<dbReference type="PROSITE" id="PS50994">
    <property type="entry name" value="INTEGRASE"/>
    <property type="match status" value="1"/>
</dbReference>
<dbReference type="EMBL" id="PUFN01000002">
    <property type="protein sequence ID" value="TDG74804.1"/>
    <property type="molecule type" value="Genomic_DNA"/>
</dbReference>
<dbReference type="Pfam" id="PF13276">
    <property type="entry name" value="HTH_21"/>
    <property type="match status" value="1"/>
</dbReference>
<evidence type="ECO:0000256" key="1">
    <source>
        <dbReference type="ARBA" id="ARBA00002286"/>
    </source>
</evidence>
<dbReference type="RefSeq" id="WP_099240391.1">
    <property type="nucleotide sequence ID" value="NZ_CP162899.1"/>
</dbReference>
<dbReference type="SUPFAM" id="SSF53098">
    <property type="entry name" value="Ribonuclease H-like"/>
    <property type="match status" value="1"/>
</dbReference>
<organism evidence="6 10">
    <name type="scientific">Companilactobacillus farciminis</name>
    <dbReference type="NCBI Taxonomy" id="1612"/>
    <lineage>
        <taxon>Bacteria</taxon>
        <taxon>Bacillati</taxon>
        <taxon>Bacillota</taxon>
        <taxon>Bacilli</taxon>
        <taxon>Lactobacillales</taxon>
        <taxon>Lactobacillaceae</taxon>
        <taxon>Companilactobacillus</taxon>
    </lineage>
</organism>
<comment type="caution">
    <text evidence="6">The sequence shown here is derived from an EMBL/GenBank/DDBJ whole genome shotgun (WGS) entry which is preliminary data.</text>
</comment>
<evidence type="ECO:0000313" key="6">
    <source>
        <dbReference type="EMBL" id="TDG72782.1"/>
    </source>
</evidence>
<accession>A0A4R5NFS2</accession>
<dbReference type="EMBL" id="PUFN01000021">
    <property type="protein sequence ID" value="TDG71405.1"/>
    <property type="molecule type" value="Genomic_DNA"/>
</dbReference>
<dbReference type="InterPro" id="IPR001584">
    <property type="entry name" value="Integrase_cat-core"/>
</dbReference>
<protein>
    <recommendedName>
        <fullName evidence="2">Integrase catalytic domain-containing protein</fullName>
    </recommendedName>
</protein>
<evidence type="ECO:0000313" key="10">
    <source>
        <dbReference type="Proteomes" id="UP000295257"/>
    </source>
</evidence>
<dbReference type="Gene3D" id="3.30.420.10">
    <property type="entry name" value="Ribonuclease H-like superfamily/Ribonuclease H"/>
    <property type="match status" value="1"/>
</dbReference>
<dbReference type="GO" id="GO:0003676">
    <property type="term" value="F:nucleic acid binding"/>
    <property type="evidence" value="ECO:0007669"/>
    <property type="project" value="InterPro"/>
</dbReference>
<evidence type="ECO:0000313" key="3">
    <source>
        <dbReference type="EMBL" id="TDG71312.1"/>
    </source>
</evidence>
<comment type="function">
    <text evidence="1">Involved in the transposition of the insertion sequence.</text>
</comment>
<dbReference type="GO" id="GO:0015074">
    <property type="term" value="P:DNA integration"/>
    <property type="evidence" value="ECO:0007669"/>
    <property type="project" value="InterPro"/>
</dbReference>
<dbReference type="EMBL" id="PUFN01000021">
    <property type="protein sequence ID" value="TDG71375.1"/>
    <property type="molecule type" value="Genomic_DNA"/>
</dbReference>
<dbReference type="InterPro" id="IPR025948">
    <property type="entry name" value="HTH-like_dom"/>
</dbReference>
<evidence type="ECO:0000259" key="2">
    <source>
        <dbReference type="PROSITE" id="PS50994"/>
    </source>
</evidence>
<sequence length="297" mass="35059">MNKQHRHAYQAIKEVCQSHHGWETILLEYIGVSRQAYHKSINRKETVWEKQDRTLKKHVKRIYEEHNGSVGAGKILTHLIHENKLGFKLSLKRVRRVMNELNLVCKVRKKKINRKEKEEKYIQDNILDQNFKVTKPNEVWLTDSTQIEYGPNKRYKVRLSGILDLYGRFLLGYIITPTETAEAEMTMFEEVFKNEGDVHPMVHTDRGSAYVANSFNKLLAQHKVSRSMSRPGTPYDNSPMERWWNDFKLRWMDLHPTPATLEELKNLVKEGIDYFNNQDRSDKINGFTPAEYRNKAI</sequence>
<dbReference type="PANTHER" id="PTHR46889">
    <property type="entry name" value="TRANSPOSASE INSF FOR INSERTION SEQUENCE IS3B-RELATED"/>
    <property type="match status" value="1"/>
</dbReference>
<dbReference type="EMBL" id="PUFN01000001">
    <property type="protein sequence ID" value="TDG74986.1"/>
    <property type="molecule type" value="Genomic_DNA"/>
</dbReference>
<reference evidence="6 10" key="1">
    <citation type="journal article" date="2019" name="Appl. Microbiol. Biotechnol.">
        <title>Uncovering carbohydrate metabolism through a genotype-phenotype association study of 56 lactic acid bacteria genomes.</title>
        <authorList>
            <person name="Buron-Moles G."/>
            <person name="Chailyan A."/>
            <person name="Dolejs I."/>
            <person name="Forster J."/>
            <person name="Miks M.H."/>
        </authorList>
    </citation>
    <scope>NUCLEOTIDE SEQUENCE [LARGE SCALE GENOMIC DNA]</scope>
    <source>
        <strain evidence="6 10">ATCC 29644</strain>
    </source>
</reference>
<name>A0A4R5NFS2_9LACO</name>
<evidence type="ECO:0000313" key="5">
    <source>
        <dbReference type="EMBL" id="TDG71405.1"/>
    </source>
</evidence>
<dbReference type="InterPro" id="IPR036397">
    <property type="entry name" value="RNaseH_sf"/>
</dbReference>
<evidence type="ECO:0000313" key="9">
    <source>
        <dbReference type="EMBL" id="TDG74986.1"/>
    </source>
</evidence>
<evidence type="ECO:0000313" key="8">
    <source>
        <dbReference type="EMBL" id="TDG74804.1"/>
    </source>
</evidence>
<dbReference type="PANTHER" id="PTHR46889:SF4">
    <property type="entry name" value="TRANSPOSASE INSO FOR INSERTION SEQUENCE ELEMENT IS911B-RELATED"/>
    <property type="match status" value="1"/>
</dbReference>
<dbReference type="InterPro" id="IPR012337">
    <property type="entry name" value="RNaseH-like_sf"/>
</dbReference>
<feature type="domain" description="Integrase catalytic" evidence="2">
    <location>
        <begin position="132"/>
        <end position="297"/>
    </location>
</feature>
<dbReference type="Pfam" id="PF13333">
    <property type="entry name" value="rve_2"/>
    <property type="match status" value="1"/>
</dbReference>
<evidence type="ECO:0000313" key="7">
    <source>
        <dbReference type="EMBL" id="TDG74056.1"/>
    </source>
</evidence>
<dbReference type="NCBIfam" id="NF033516">
    <property type="entry name" value="transpos_IS3"/>
    <property type="match status" value="1"/>
</dbReference>
<reference evidence="6" key="2">
    <citation type="submission" date="2019-02" db="EMBL/GenBank/DDBJ databases">
        <authorList>
            <person name="Buron G."/>
            <person name="Chaylann A."/>
            <person name="Dolejs I."/>
            <person name="Forster J."/>
            <person name="Miks M.H."/>
        </authorList>
    </citation>
    <scope>NUCLEOTIDE SEQUENCE</scope>
    <source>
        <strain evidence="6">ATCC 29644</strain>
    </source>
</reference>
<dbReference type="InterPro" id="IPR048020">
    <property type="entry name" value="Transpos_IS3"/>
</dbReference>
<gene>
    <name evidence="4" type="ORF">C5L30_000007</name>
    <name evidence="5" type="ORF">C5L30_000037</name>
    <name evidence="8" type="ORF">C5L30_000039</name>
    <name evidence="3" type="ORF">C5L30_000818</name>
    <name evidence="6" type="ORF">C5L30_000966</name>
    <name evidence="9" type="ORF">C5L30_001773</name>
    <name evidence="7" type="ORF">C5L30_002001</name>
</gene>
<proteinExistence type="predicted"/>
<dbReference type="Pfam" id="PF00665">
    <property type="entry name" value="rve"/>
    <property type="match status" value="1"/>
</dbReference>
<dbReference type="InterPro" id="IPR050900">
    <property type="entry name" value="Transposase_IS3/IS150/IS904"/>
</dbReference>
<dbReference type="OrthoDB" id="9781005at2"/>
<dbReference type="EMBL" id="PUFN01000022">
    <property type="protein sequence ID" value="TDG71312.1"/>
    <property type="molecule type" value="Genomic_DNA"/>
</dbReference>
<dbReference type="EMBL" id="PUFN01000006">
    <property type="protein sequence ID" value="TDG74056.1"/>
    <property type="molecule type" value="Genomic_DNA"/>
</dbReference>
<dbReference type="AlphaFoldDB" id="A0A4R5NFS2"/>
<dbReference type="Proteomes" id="UP000295257">
    <property type="component" value="Unassembled WGS sequence"/>
</dbReference>